<protein>
    <submittedName>
        <fullName evidence="1">Uncharacterized protein</fullName>
    </submittedName>
</protein>
<dbReference type="EMBL" id="CM055743">
    <property type="protein sequence ID" value="KAJ7999439.1"/>
    <property type="molecule type" value="Genomic_DNA"/>
</dbReference>
<keyword evidence="2" id="KW-1185">Reference proteome</keyword>
<evidence type="ECO:0000313" key="1">
    <source>
        <dbReference type="EMBL" id="KAJ7999439.1"/>
    </source>
</evidence>
<reference evidence="1" key="1">
    <citation type="submission" date="2021-05" db="EMBL/GenBank/DDBJ databases">
        <authorList>
            <person name="Pan Q."/>
            <person name="Jouanno E."/>
            <person name="Zahm M."/>
            <person name="Klopp C."/>
            <person name="Cabau C."/>
            <person name="Louis A."/>
            <person name="Berthelot C."/>
            <person name="Parey E."/>
            <person name="Roest Crollius H."/>
            <person name="Montfort J."/>
            <person name="Robinson-Rechavi M."/>
            <person name="Bouchez O."/>
            <person name="Lampietro C."/>
            <person name="Lopez Roques C."/>
            <person name="Donnadieu C."/>
            <person name="Postlethwait J."/>
            <person name="Bobe J."/>
            <person name="Dillon D."/>
            <person name="Chandos A."/>
            <person name="von Hippel F."/>
            <person name="Guiguen Y."/>
        </authorList>
    </citation>
    <scope>NUCLEOTIDE SEQUENCE</scope>
    <source>
        <strain evidence="1">YG-Jan2019</strain>
    </source>
</reference>
<accession>A0ACC2G710</accession>
<proteinExistence type="predicted"/>
<organism evidence="1 2">
    <name type="scientific">Dallia pectoralis</name>
    <name type="common">Alaska blackfish</name>
    <dbReference type="NCBI Taxonomy" id="75939"/>
    <lineage>
        <taxon>Eukaryota</taxon>
        <taxon>Metazoa</taxon>
        <taxon>Chordata</taxon>
        <taxon>Craniata</taxon>
        <taxon>Vertebrata</taxon>
        <taxon>Euteleostomi</taxon>
        <taxon>Actinopterygii</taxon>
        <taxon>Neopterygii</taxon>
        <taxon>Teleostei</taxon>
        <taxon>Protacanthopterygii</taxon>
        <taxon>Esociformes</taxon>
        <taxon>Umbridae</taxon>
        <taxon>Dallia</taxon>
    </lineage>
</organism>
<gene>
    <name evidence="1" type="ORF">DPEC_G00194450</name>
</gene>
<sequence>MAARHLILVTLLIYPPQPCRTVSPTVIREKYSVQLSCETPPSVVLSHYPHSNPASLRAGVELRKPDINIKDESSDDISIACVLPESVSDVSRCYLYTGDHTQPYRETQATRMMSSSSSSQVICIFSVSKTDLFRCLEVRRDVSCDYRENIDSHSVSPRSDGYNLTVLKPQISLSQNEEYFFMTCEIPGHAGSDTTCNLYVGDQKQRIVKSRIWKKKSKSNQWFCQFTVTEDDLIKHLQSVRRKEVKCDYRVSSGPNSVSPRSDGYNLTETGLTVSSTLTSDTPKSQTDGLTSSLTPSTAENPTSGGQTIAKGFKNSNRQESNLVKLIWLAAVGVGSGVGVFLVGLTAVSFCGKTKTNHSQRPQAQQDDHIQHTVLGDMSSGDLVESGNDGYYSVIATVPGMSSGSVPENGLSSEKENFDTYHIYSSIPDRPATSSQTEGAYSLLQTR</sequence>
<name>A0ACC2G710_DALPE</name>
<comment type="caution">
    <text evidence="1">The sequence shown here is derived from an EMBL/GenBank/DDBJ whole genome shotgun (WGS) entry which is preliminary data.</text>
</comment>
<dbReference type="Proteomes" id="UP001157502">
    <property type="component" value="Chromosome 16"/>
</dbReference>
<evidence type="ECO:0000313" key="2">
    <source>
        <dbReference type="Proteomes" id="UP001157502"/>
    </source>
</evidence>